<organism evidence="1 2">
    <name type="scientific">Actinoallomurus oryzae</name>
    <dbReference type="NCBI Taxonomy" id="502180"/>
    <lineage>
        <taxon>Bacteria</taxon>
        <taxon>Bacillati</taxon>
        <taxon>Actinomycetota</taxon>
        <taxon>Actinomycetes</taxon>
        <taxon>Streptosporangiales</taxon>
        <taxon>Thermomonosporaceae</taxon>
        <taxon>Actinoallomurus</taxon>
    </lineage>
</organism>
<gene>
    <name evidence="1" type="ORF">GCM10023191_024260</name>
</gene>
<reference evidence="2" key="1">
    <citation type="journal article" date="2019" name="Int. J. Syst. Evol. Microbiol.">
        <title>The Global Catalogue of Microorganisms (GCM) 10K type strain sequencing project: providing services to taxonomists for standard genome sequencing and annotation.</title>
        <authorList>
            <consortium name="The Broad Institute Genomics Platform"/>
            <consortium name="The Broad Institute Genome Sequencing Center for Infectious Disease"/>
            <person name="Wu L."/>
            <person name="Ma J."/>
        </authorList>
    </citation>
    <scope>NUCLEOTIDE SEQUENCE [LARGE SCALE GENOMIC DNA]</scope>
    <source>
        <strain evidence="2">JCM 17933</strain>
    </source>
</reference>
<accession>A0ABP8PTI0</accession>
<proteinExistence type="predicted"/>
<sequence length="46" mass="4719">MGPQALQQEFEAGFDGAAGCGRWVGEVACGADGEFEQVLVLGFAEA</sequence>
<evidence type="ECO:0000313" key="1">
    <source>
        <dbReference type="EMBL" id="GAA4491062.1"/>
    </source>
</evidence>
<dbReference type="Proteomes" id="UP001500503">
    <property type="component" value="Unassembled WGS sequence"/>
</dbReference>
<comment type="caution">
    <text evidence="1">The sequence shown here is derived from an EMBL/GenBank/DDBJ whole genome shotgun (WGS) entry which is preliminary data.</text>
</comment>
<evidence type="ECO:0000313" key="2">
    <source>
        <dbReference type="Proteomes" id="UP001500503"/>
    </source>
</evidence>
<dbReference type="EMBL" id="BAABHF010000016">
    <property type="protein sequence ID" value="GAA4491062.1"/>
    <property type="molecule type" value="Genomic_DNA"/>
</dbReference>
<protein>
    <submittedName>
        <fullName evidence="1">Uncharacterized protein</fullName>
    </submittedName>
</protein>
<name>A0ABP8PTI0_9ACTN</name>
<keyword evidence="2" id="KW-1185">Reference proteome</keyword>